<evidence type="ECO:0000256" key="2">
    <source>
        <dbReference type="ARBA" id="ARBA00009085"/>
    </source>
</evidence>
<reference evidence="10 11" key="1">
    <citation type="journal article" date="2018" name="Sci. Data">
        <title>The draft genome sequence of cork oak.</title>
        <authorList>
            <person name="Ramos A.M."/>
            <person name="Usie A."/>
            <person name="Barbosa P."/>
            <person name="Barros P.M."/>
            <person name="Capote T."/>
            <person name="Chaves I."/>
            <person name="Simoes F."/>
            <person name="Abreu I."/>
            <person name="Carrasquinho I."/>
            <person name="Faro C."/>
            <person name="Guimaraes J.B."/>
            <person name="Mendonca D."/>
            <person name="Nobrega F."/>
            <person name="Rodrigues L."/>
            <person name="Saibo N.J.M."/>
            <person name="Varela M.C."/>
            <person name="Egas C."/>
            <person name="Matos J."/>
            <person name="Miguel C.M."/>
            <person name="Oliveira M.M."/>
            <person name="Ricardo C.P."/>
            <person name="Goncalves S."/>
        </authorList>
    </citation>
    <scope>NUCLEOTIDE SEQUENCE [LARGE SCALE GENOMIC DNA]</scope>
    <source>
        <strain evidence="11">cv. HL8</strain>
    </source>
</reference>
<dbReference type="Proteomes" id="UP000237347">
    <property type="component" value="Unassembled WGS sequence"/>
</dbReference>
<evidence type="ECO:0000256" key="7">
    <source>
        <dbReference type="ARBA" id="ARBA00022807"/>
    </source>
</evidence>
<accession>A0AAW0KP98</accession>
<dbReference type="GO" id="GO:0016579">
    <property type="term" value="P:protein deubiquitination"/>
    <property type="evidence" value="ECO:0007669"/>
    <property type="project" value="InterPro"/>
</dbReference>
<evidence type="ECO:0000313" key="11">
    <source>
        <dbReference type="Proteomes" id="UP000237347"/>
    </source>
</evidence>
<keyword evidence="8" id="KW-1133">Transmembrane helix</keyword>
<keyword evidence="6 10" id="KW-0378">Hydrolase</keyword>
<dbReference type="InterPro" id="IPR018200">
    <property type="entry name" value="USP_CS"/>
</dbReference>
<keyword evidence="8" id="KW-0812">Transmembrane</keyword>
<comment type="similarity">
    <text evidence="2">Belongs to the peptidase C19 family.</text>
</comment>
<dbReference type="InterPro" id="IPR038765">
    <property type="entry name" value="Papain-like_cys_pep_sf"/>
</dbReference>
<dbReference type="InterPro" id="IPR028889">
    <property type="entry name" value="USP"/>
</dbReference>
<dbReference type="GO" id="GO:0006508">
    <property type="term" value="P:proteolysis"/>
    <property type="evidence" value="ECO:0007669"/>
    <property type="project" value="UniProtKB-KW"/>
</dbReference>
<feature type="transmembrane region" description="Helical" evidence="8">
    <location>
        <begin position="249"/>
        <end position="273"/>
    </location>
</feature>
<dbReference type="PANTHER" id="PTHR24006">
    <property type="entry name" value="UBIQUITIN CARBOXYL-TERMINAL HYDROLASE"/>
    <property type="match status" value="1"/>
</dbReference>
<dbReference type="Gene3D" id="3.90.70.10">
    <property type="entry name" value="Cysteine proteinases"/>
    <property type="match status" value="2"/>
</dbReference>
<gene>
    <name evidence="10" type="primary">UBP25</name>
    <name evidence="10" type="ORF">CFP56_016575</name>
</gene>
<protein>
    <recommendedName>
        <fullName evidence="3">ubiquitinyl hydrolase 1</fullName>
        <ecNumber evidence="3">3.4.19.12</ecNumber>
    </recommendedName>
</protein>
<comment type="caution">
    <text evidence="10">The sequence shown here is derived from an EMBL/GenBank/DDBJ whole genome shotgun (WGS) entry which is preliminary data.</text>
</comment>
<dbReference type="PANTHER" id="PTHR24006:SF758">
    <property type="entry name" value="UBIQUITIN CARBOXYL-TERMINAL HYDROLASE 36"/>
    <property type="match status" value="1"/>
</dbReference>
<evidence type="ECO:0000259" key="9">
    <source>
        <dbReference type="PROSITE" id="PS50235"/>
    </source>
</evidence>
<dbReference type="EC" id="3.4.19.12" evidence="3"/>
<name>A0AAW0KP98_QUESU</name>
<dbReference type="GO" id="GO:0004843">
    <property type="term" value="F:cysteine-type deubiquitinase activity"/>
    <property type="evidence" value="ECO:0007669"/>
    <property type="project" value="UniProtKB-EC"/>
</dbReference>
<dbReference type="PROSITE" id="PS50235">
    <property type="entry name" value="USP_3"/>
    <property type="match status" value="1"/>
</dbReference>
<keyword evidence="4" id="KW-0645">Protease</keyword>
<evidence type="ECO:0000313" key="10">
    <source>
        <dbReference type="EMBL" id="KAK7840555.1"/>
    </source>
</evidence>
<dbReference type="Pfam" id="PF00443">
    <property type="entry name" value="UCH"/>
    <property type="match status" value="1"/>
</dbReference>
<dbReference type="EMBL" id="PKMF04000259">
    <property type="protein sequence ID" value="KAK7840555.1"/>
    <property type="molecule type" value="Genomic_DNA"/>
</dbReference>
<keyword evidence="5" id="KW-0833">Ubl conjugation pathway</keyword>
<dbReference type="InterPro" id="IPR050164">
    <property type="entry name" value="Peptidase_C19"/>
</dbReference>
<evidence type="ECO:0000256" key="8">
    <source>
        <dbReference type="SAM" id="Phobius"/>
    </source>
</evidence>
<dbReference type="SUPFAM" id="SSF54001">
    <property type="entry name" value="Cysteine proteinases"/>
    <property type="match status" value="1"/>
</dbReference>
<keyword evidence="8" id="KW-0472">Membrane</keyword>
<keyword evidence="7" id="KW-0788">Thiol protease</keyword>
<organism evidence="10 11">
    <name type="scientific">Quercus suber</name>
    <name type="common">Cork oak</name>
    <dbReference type="NCBI Taxonomy" id="58331"/>
    <lineage>
        <taxon>Eukaryota</taxon>
        <taxon>Viridiplantae</taxon>
        <taxon>Streptophyta</taxon>
        <taxon>Embryophyta</taxon>
        <taxon>Tracheophyta</taxon>
        <taxon>Spermatophyta</taxon>
        <taxon>Magnoliopsida</taxon>
        <taxon>eudicotyledons</taxon>
        <taxon>Gunneridae</taxon>
        <taxon>Pentapetalae</taxon>
        <taxon>rosids</taxon>
        <taxon>fabids</taxon>
        <taxon>Fagales</taxon>
        <taxon>Fagaceae</taxon>
        <taxon>Quercus</taxon>
    </lineage>
</organism>
<keyword evidence="11" id="KW-1185">Reference proteome</keyword>
<comment type="catalytic activity">
    <reaction evidence="1">
        <text>Thiol-dependent hydrolysis of ester, thioester, amide, peptide and isopeptide bonds formed by the C-terminal Gly of ubiquitin (a 76-residue protein attached to proteins as an intracellular targeting signal).</text>
        <dbReference type="EC" id="3.4.19.12"/>
    </reaction>
</comment>
<feature type="domain" description="USP" evidence="9">
    <location>
        <begin position="24"/>
        <end position="309"/>
    </location>
</feature>
<evidence type="ECO:0000256" key="1">
    <source>
        <dbReference type="ARBA" id="ARBA00000707"/>
    </source>
</evidence>
<evidence type="ECO:0000256" key="4">
    <source>
        <dbReference type="ARBA" id="ARBA00022670"/>
    </source>
</evidence>
<evidence type="ECO:0000256" key="6">
    <source>
        <dbReference type="ARBA" id="ARBA00022801"/>
    </source>
</evidence>
<dbReference type="PROSITE" id="PS00972">
    <property type="entry name" value="USP_1"/>
    <property type="match status" value="1"/>
</dbReference>
<dbReference type="GO" id="GO:0005634">
    <property type="term" value="C:nucleus"/>
    <property type="evidence" value="ECO:0007669"/>
    <property type="project" value="TreeGrafter"/>
</dbReference>
<dbReference type="InterPro" id="IPR001394">
    <property type="entry name" value="Peptidase_C19_UCH"/>
</dbReference>
<dbReference type="GO" id="GO:0005829">
    <property type="term" value="C:cytosol"/>
    <property type="evidence" value="ECO:0007669"/>
    <property type="project" value="TreeGrafter"/>
</dbReference>
<dbReference type="FunFam" id="3.90.70.10:FF:000119">
    <property type="entry name" value="Ubiquitin specific peptidase 36"/>
    <property type="match status" value="1"/>
</dbReference>
<feature type="transmembrane region" description="Helical" evidence="8">
    <location>
        <begin position="280"/>
        <end position="303"/>
    </location>
</feature>
<evidence type="ECO:0000256" key="5">
    <source>
        <dbReference type="ARBA" id="ARBA00022786"/>
    </source>
</evidence>
<dbReference type="AlphaFoldDB" id="A0AAW0KP98"/>
<evidence type="ECO:0000256" key="3">
    <source>
        <dbReference type="ARBA" id="ARBA00012759"/>
    </source>
</evidence>
<proteinExistence type="inferred from homology"/>
<sequence>MALQLQMNWQPNLLSQKRRTGPPLGLKNLGNSCYLNSVLQCLTYTPPLANFCLKFQHSSLCEDRKRGGGECPFCILEKRIARSLSVDLALDAPAKLQNCLRIFAEHFKCGRQEDAHEFLRYVDEIMDISLDVLVSNSLKDAFQKFFQPEILDGNNKYKCDNCKKLVAARKQMSIRQAPNVLVIQLKRFESVFGGKIDKAIAFEEVLVLSSFMCKASQNFSKVVPKEGGFAMERDALWRRVVDAKYGSMFWGRGGGGGVGALMVCRGLIAFAFGRISGRDWTVFVVLLLLRWGMVPISNSGLILGVGGLL</sequence>